<evidence type="ECO:0000313" key="7">
    <source>
        <dbReference type="Proteomes" id="UP000310066"/>
    </source>
</evidence>
<feature type="compositionally biased region" description="Basic residues" evidence="4">
    <location>
        <begin position="963"/>
        <end position="974"/>
    </location>
</feature>
<dbReference type="EMBL" id="NAJP01000075">
    <property type="protein sequence ID" value="TKA34886.1"/>
    <property type="molecule type" value="Genomic_DNA"/>
</dbReference>
<dbReference type="Gene3D" id="3.30.420.40">
    <property type="match status" value="2"/>
</dbReference>
<evidence type="ECO:0008006" key="8">
    <source>
        <dbReference type="Google" id="ProtNLM"/>
    </source>
</evidence>
<gene>
    <name evidence="6" type="ORF">B0A54_13849</name>
</gene>
<dbReference type="CDD" id="cd10230">
    <property type="entry name" value="ASKHA_NBD_HSP70_HYOU1"/>
    <property type="match status" value="1"/>
</dbReference>
<protein>
    <recommendedName>
        <fullName evidence="8">Actin-like ATPase domain-containing protein</fullName>
    </recommendedName>
</protein>
<dbReference type="Gene3D" id="3.30.30.30">
    <property type="match status" value="1"/>
</dbReference>
<organism evidence="6 7">
    <name type="scientific">Friedmanniomyces endolithicus</name>
    <dbReference type="NCBI Taxonomy" id="329885"/>
    <lineage>
        <taxon>Eukaryota</taxon>
        <taxon>Fungi</taxon>
        <taxon>Dikarya</taxon>
        <taxon>Ascomycota</taxon>
        <taxon>Pezizomycotina</taxon>
        <taxon>Dothideomycetes</taxon>
        <taxon>Dothideomycetidae</taxon>
        <taxon>Mycosphaerellales</taxon>
        <taxon>Teratosphaeriaceae</taxon>
        <taxon>Friedmanniomyces</taxon>
    </lineage>
</organism>
<keyword evidence="2" id="KW-0067">ATP-binding</keyword>
<dbReference type="GO" id="GO:0034663">
    <property type="term" value="C:endoplasmic reticulum chaperone complex"/>
    <property type="evidence" value="ECO:0007669"/>
    <property type="project" value="TreeGrafter"/>
</dbReference>
<feature type="compositionally biased region" description="Low complexity" evidence="4">
    <location>
        <begin position="988"/>
        <end position="997"/>
    </location>
</feature>
<dbReference type="InterPro" id="IPR043129">
    <property type="entry name" value="ATPase_NBD"/>
</dbReference>
<evidence type="ECO:0000256" key="1">
    <source>
        <dbReference type="ARBA" id="ARBA00022741"/>
    </source>
</evidence>
<dbReference type="OrthoDB" id="10262720at2759"/>
<sequence>MLPPGRRRGSVLAPGVILLGLFLLFASTASAAGSVLGLDFGTLNIKAALVKPGIPLEIVLTKDSKRKETAALAFKPNRDSQNQILAENGTFPERAYGGDALALQGRMPGEVFPNLKSLLGLPADGSSEMMKTYNTRYPAVMIGQMEEIGMVMAKSHAFVNEEPPWSVQELLAMELANVKRNAETMAGKGMSVEDAVVTVPAFYTADERRAILLAAELAGLNVHAMITDGLAVGLDYAKSRTFPEVTKGEKPEYHIVYDMGAGSTTATLLRFQGKSVKDVGRYNKTVQEVAVLGTGWDRTLGGDSFNDVIVTDYVHKFLTKPVMKSRGTEMDEIRHDGRIMSRLWKDAEKARQVLSANTETTSSFEELMPDIDFRVKLTRTDFEGMTTAFADRVASPIKDALAAAKLGMTDIDSIILFGGAVRTPFVQKKLEEIVGDSKKLRTNVNADESAVFGAAFKAAGLSPSFKVKEIRDSDIAGYGAGFVLQDGEKERRQQLFAATSPVGSGATTKQVSFKEREDFVIGIYQHVDGIDRPVGRMQTANLTASIRELNTKFGCVAEAISTKFSMKLSSVHGLPEVLSGTVSCEVEGSVKSGSVMDTAKDWLGLGKKDQEPLVNEDDGPIEEVEVTTSSASKSASSSSSGSSTSSSKTPEKPKKRIESISIAFTTAPRGNPQPGPEELKRMRDRLAAFDRSDHARMSREEALNVLESYTYQVRDFLGNSDYSKSATDAMREEISKLLETTRSFMESSSDVAKATEETLRQKLNGLRKLVEPVKARRSEDIARPEKVAALRESLDQTEKFVQMVREQVDKAATASSKASILEASKSAEAAAKSAAEESAAPSAASDDFDDLEEPDTASISSTTSKGPKYSDPADFSPYSSADLEDLESVYEKARAWLTEKEAAQGKLQSHEEPVLLVKDIEAQASKLSTVMTDLVYKKMRQQQSQSKSSSSSTKKSSSAKTSKTSKTKSGKKSAKTSATATTEEEGAEASASSTKSGRPAVVTINSGDEMPSEEEIMRMVREAKEGGAETKGKRKHDEL</sequence>
<feature type="region of interest" description="Disordered" evidence="4">
    <location>
        <begin position="830"/>
        <end position="882"/>
    </location>
</feature>
<feature type="compositionally biased region" description="Low complexity" evidence="4">
    <location>
        <begin position="946"/>
        <end position="962"/>
    </location>
</feature>
<dbReference type="Proteomes" id="UP000310066">
    <property type="component" value="Unassembled WGS sequence"/>
</dbReference>
<feature type="compositionally biased region" description="Basic and acidic residues" evidence="4">
    <location>
        <begin position="1015"/>
        <end position="1039"/>
    </location>
</feature>
<feature type="signal peptide" evidence="5">
    <location>
        <begin position="1"/>
        <end position="31"/>
    </location>
</feature>
<feature type="region of interest" description="Disordered" evidence="4">
    <location>
        <begin position="938"/>
        <end position="1039"/>
    </location>
</feature>
<evidence type="ECO:0000256" key="5">
    <source>
        <dbReference type="SAM" id="SignalP"/>
    </source>
</evidence>
<dbReference type="Gene3D" id="1.20.1270.10">
    <property type="match status" value="1"/>
</dbReference>
<keyword evidence="5" id="KW-0732">Signal</keyword>
<evidence type="ECO:0000256" key="4">
    <source>
        <dbReference type="SAM" id="MobiDB-lite"/>
    </source>
</evidence>
<dbReference type="GO" id="GO:0140662">
    <property type="term" value="F:ATP-dependent protein folding chaperone"/>
    <property type="evidence" value="ECO:0007669"/>
    <property type="project" value="InterPro"/>
</dbReference>
<dbReference type="InterPro" id="IPR029048">
    <property type="entry name" value="HSP70_C_sf"/>
</dbReference>
<keyword evidence="1" id="KW-0547">Nucleotide-binding</keyword>
<dbReference type="PANTHER" id="PTHR45639">
    <property type="entry name" value="HSC70CB, ISOFORM G-RELATED"/>
    <property type="match status" value="1"/>
</dbReference>
<dbReference type="GO" id="GO:0005524">
    <property type="term" value="F:ATP binding"/>
    <property type="evidence" value="ECO:0007669"/>
    <property type="project" value="UniProtKB-KW"/>
</dbReference>
<comment type="caution">
    <text evidence="6">The sequence shown here is derived from an EMBL/GenBank/DDBJ whole genome shotgun (WGS) entry which is preliminary data.</text>
</comment>
<dbReference type="Gene3D" id="3.90.640.10">
    <property type="entry name" value="Actin, Chain A, domain 4"/>
    <property type="match status" value="1"/>
</dbReference>
<dbReference type="FunFam" id="3.30.420.40:FF:000171">
    <property type="entry name" value="Heat shock 70 kDa protein 4"/>
    <property type="match status" value="1"/>
</dbReference>
<dbReference type="SUPFAM" id="SSF53067">
    <property type="entry name" value="Actin-like ATPase domain"/>
    <property type="match status" value="2"/>
</dbReference>
<dbReference type="SUPFAM" id="SSF100934">
    <property type="entry name" value="Heat shock protein 70kD (HSP70), C-terminal subdomain"/>
    <property type="match status" value="1"/>
</dbReference>
<evidence type="ECO:0000256" key="3">
    <source>
        <dbReference type="ARBA" id="ARBA00023186"/>
    </source>
</evidence>
<feature type="compositionally biased region" description="Acidic residues" evidence="4">
    <location>
        <begin position="846"/>
        <end position="855"/>
    </location>
</feature>
<dbReference type="STRING" id="329885.A0A4U0UJC0"/>
<dbReference type="InterPro" id="IPR013126">
    <property type="entry name" value="Hsp_70_fam"/>
</dbReference>
<dbReference type="PANTHER" id="PTHR45639:SF3">
    <property type="entry name" value="HYPOXIA UP-REGULATED PROTEIN 1"/>
    <property type="match status" value="1"/>
</dbReference>
<name>A0A4U0UJC0_9PEZI</name>
<feature type="region of interest" description="Disordered" evidence="4">
    <location>
        <begin position="624"/>
        <end position="656"/>
    </location>
</feature>
<reference evidence="6 7" key="1">
    <citation type="submission" date="2017-03" db="EMBL/GenBank/DDBJ databases">
        <title>Genomes of endolithic fungi from Antarctica.</title>
        <authorList>
            <person name="Coleine C."/>
            <person name="Masonjones S."/>
            <person name="Stajich J.E."/>
        </authorList>
    </citation>
    <scope>NUCLEOTIDE SEQUENCE [LARGE SCALE GENOMIC DNA]</scope>
    <source>
        <strain evidence="6 7">CCFEE 5311</strain>
    </source>
</reference>
<feature type="compositionally biased region" description="Low complexity" evidence="4">
    <location>
        <begin position="627"/>
        <end position="648"/>
    </location>
</feature>
<feature type="compositionally biased region" description="Low complexity" evidence="4">
    <location>
        <begin position="830"/>
        <end position="845"/>
    </location>
</feature>
<feature type="chain" id="PRO_5020708544" description="Actin-like ATPase domain-containing protein" evidence="5">
    <location>
        <begin position="32"/>
        <end position="1039"/>
    </location>
</feature>
<dbReference type="PRINTS" id="PR00301">
    <property type="entry name" value="HEATSHOCK70"/>
</dbReference>
<proteinExistence type="predicted"/>
<dbReference type="Pfam" id="PF00012">
    <property type="entry name" value="HSP70"/>
    <property type="match status" value="1"/>
</dbReference>
<evidence type="ECO:0000313" key="6">
    <source>
        <dbReference type="EMBL" id="TKA34886.1"/>
    </source>
</evidence>
<keyword evidence="3" id="KW-0143">Chaperone</keyword>
<dbReference type="GO" id="GO:0030968">
    <property type="term" value="P:endoplasmic reticulum unfolded protein response"/>
    <property type="evidence" value="ECO:0007669"/>
    <property type="project" value="TreeGrafter"/>
</dbReference>
<dbReference type="AlphaFoldDB" id="A0A4U0UJC0"/>
<accession>A0A4U0UJC0</accession>
<evidence type="ECO:0000256" key="2">
    <source>
        <dbReference type="ARBA" id="ARBA00022840"/>
    </source>
</evidence>